<sequence>MEKQMETEIENSLQYLGEMTLEEAKEKYGEICKQNNIETTDKLGLALWRQFVVQNRRQRSSPSTSTNNNLIKKVVGFFVSLEAPRDIMAWNRNKAKEEYLRDSDNALSEGIVAIAEENADGKFEVTRYYKGERQQKVVADLHEGAILVEDTFILPLDSNPLYPSGAENKNYGKPLPAQVMRRTGIFYGSVDGGEMKKYNFSYKNQGGVDFQPNTFDWLHFVAILSDDGESLYGMTDKTLLSLTRNEDINPEEDRYYNTSNFEDFETFLVNKFSGNVVPLIELDREHIKRQTLPANERFIITDGMVANMNMTPTKNGNRILNITDVTSEIEDGMGITTCWIPEHINIDFGIGSSVIVIGRTSQNQGEDGVEPATINVSSLLVTEHRGSPEVSLNTVEEENYDWF</sequence>
<accession>A0A976YF45</accession>
<dbReference type="Proteomes" id="UP001157002">
    <property type="component" value="Segment"/>
</dbReference>
<keyword evidence="2" id="KW-1185">Reference proteome</keyword>
<evidence type="ECO:0000313" key="1">
    <source>
        <dbReference type="EMBL" id="UVF62530.1"/>
    </source>
</evidence>
<dbReference type="GeneID" id="80545085"/>
<dbReference type="EMBL" id="ON649702">
    <property type="protein sequence ID" value="UVF62530.1"/>
    <property type="molecule type" value="Genomic_DNA"/>
</dbReference>
<protein>
    <submittedName>
        <fullName evidence="1">DNA-binding protein</fullName>
    </submittedName>
</protein>
<keyword evidence="1" id="KW-0238">DNA-binding</keyword>
<dbReference type="KEGG" id="vg:80545085"/>
<proteinExistence type="predicted"/>
<name>A0A976YF45_9CAUD</name>
<dbReference type="RefSeq" id="YP_010806124.1">
    <property type="nucleotide sequence ID" value="NC_077214.1"/>
</dbReference>
<reference evidence="1 2" key="1">
    <citation type="submission" date="2022-05" db="EMBL/GenBank/DDBJ databases">
        <title>Diverse viruses of marine archaea discovered using metagenomics.</title>
        <authorList>
            <person name="Zhou Y."/>
        </authorList>
    </citation>
    <scope>NUCLEOTIDE SEQUENCE [LARGE SCALE GENOMIC DNA]</scope>
    <source>
        <strain evidence="1">YSH_150918</strain>
    </source>
</reference>
<dbReference type="GO" id="GO:0003677">
    <property type="term" value="F:DNA binding"/>
    <property type="evidence" value="ECO:0007669"/>
    <property type="project" value="UniProtKB-KW"/>
</dbReference>
<evidence type="ECO:0000313" key="2">
    <source>
        <dbReference type="Proteomes" id="UP001157002"/>
    </source>
</evidence>
<organism evidence="1 2">
    <name type="scientific">Poseidoniales virus YSH_150918</name>
    <dbReference type="NCBI Taxonomy" id="3071324"/>
    <lineage>
        <taxon>Viruses</taxon>
        <taxon>Duplodnaviria</taxon>
        <taxon>Heunggongvirae</taxon>
        <taxon>Uroviricota</taxon>
        <taxon>Caudoviricetes</taxon>
        <taxon>Magrovirales</taxon>
        <taxon>Aoguangviridae</taxon>
        <taxon>Aobingvirus</taxon>
        <taxon>Aobingvirus yangshanense</taxon>
    </lineage>
</organism>